<keyword evidence="3" id="KW-1185">Reference proteome</keyword>
<protein>
    <submittedName>
        <fullName evidence="2">Uncharacterized protein</fullName>
    </submittedName>
</protein>
<name>A0AAP0J1K8_9MAGN</name>
<gene>
    <name evidence="2" type="ORF">Scep_014620</name>
</gene>
<dbReference type="AlphaFoldDB" id="A0AAP0J1K8"/>
<accession>A0AAP0J1K8</accession>
<dbReference type="Proteomes" id="UP001419268">
    <property type="component" value="Unassembled WGS sequence"/>
</dbReference>
<evidence type="ECO:0000313" key="2">
    <source>
        <dbReference type="EMBL" id="KAK9125774.1"/>
    </source>
</evidence>
<feature type="compositionally biased region" description="Basic and acidic residues" evidence="1">
    <location>
        <begin position="96"/>
        <end position="107"/>
    </location>
</feature>
<reference evidence="2 3" key="1">
    <citation type="submission" date="2024-01" db="EMBL/GenBank/DDBJ databases">
        <title>Genome assemblies of Stephania.</title>
        <authorList>
            <person name="Yang L."/>
        </authorList>
    </citation>
    <scope>NUCLEOTIDE SEQUENCE [LARGE SCALE GENOMIC DNA]</scope>
    <source>
        <strain evidence="2">JXDWG</strain>
        <tissue evidence="2">Leaf</tissue>
    </source>
</reference>
<organism evidence="2 3">
    <name type="scientific">Stephania cephalantha</name>
    <dbReference type="NCBI Taxonomy" id="152367"/>
    <lineage>
        <taxon>Eukaryota</taxon>
        <taxon>Viridiplantae</taxon>
        <taxon>Streptophyta</taxon>
        <taxon>Embryophyta</taxon>
        <taxon>Tracheophyta</taxon>
        <taxon>Spermatophyta</taxon>
        <taxon>Magnoliopsida</taxon>
        <taxon>Ranunculales</taxon>
        <taxon>Menispermaceae</taxon>
        <taxon>Menispermoideae</taxon>
        <taxon>Cissampelideae</taxon>
        <taxon>Stephania</taxon>
    </lineage>
</organism>
<feature type="region of interest" description="Disordered" evidence="1">
    <location>
        <begin position="96"/>
        <end position="120"/>
    </location>
</feature>
<evidence type="ECO:0000313" key="3">
    <source>
        <dbReference type="Proteomes" id="UP001419268"/>
    </source>
</evidence>
<dbReference type="EMBL" id="JBBNAG010000006">
    <property type="protein sequence ID" value="KAK9125774.1"/>
    <property type="molecule type" value="Genomic_DNA"/>
</dbReference>
<sequence>MLRYEQDMERKEQYQRNGEHNFLLFVDHHIDIARYEMSRRLRPTDRSLGFPAAPAFVFNWDLVQSKRVERPLTPSKAGANAADVEDNAQSRSLCFKKENKEMGKNEKEEENVQLENYSSD</sequence>
<evidence type="ECO:0000256" key="1">
    <source>
        <dbReference type="SAM" id="MobiDB-lite"/>
    </source>
</evidence>
<proteinExistence type="predicted"/>
<comment type="caution">
    <text evidence="2">The sequence shown here is derived from an EMBL/GenBank/DDBJ whole genome shotgun (WGS) entry which is preliminary data.</text>
</comment>